<evidence type="ECO:0000256" key="1">
    <source>
        <dbReference type="SAM" id="Phobius"/>
    </source>
</evidence>
<dbReference type="Proteomes" id="UP000199701">
    <property type="component" value="Unassembled WGS sequence"/>
</dbReference>
<keyword evidence="4" id="KW-1185">Reference proteome</keyword>
<proteinExistence type="predicted"/>
<sequence length="391" mass="44274">MTMTNNIKKETKIVEVKNNTQKVITKYDKKVLERKREEEKQKRNQKIFKISALIGLAAIIIGATSYFVIRHNNIYGEYITVGDNEISKVEFDYYYNSTANQFVTTYSSYLSYFNLDTTKSYADQMYSDTMTWEDYFSQGTVEVIKQTKAILVDAKSKGFQYDVSADFNSYKDSIQQAATTASVSLNAFYKTKFGIYATVSNMESIIKDYLTAGAYSSQLTEQNTPSDTEILAYYEANKDNYDSVDYRVLSVPTQDAANEMLSKVKDEATFATLCKTYAADDQKSKYETDDTSLIKGGTSSSVSPTYSSWLYDSSRAEGDKTVLADTDNGVFYVVYFINKYYDEATNATISSTIASNAVKEYIDKLTVDYTVIDKHNHLKYLSIPTETASQE</sequence>
<keyword evidence="1" id="KW-0812">Transmembrane</keyword>
<dbReference type="InterPro" id="IPR000297">
    <property type="entry name" value="PPIase_PpiC"/>
</dbReference>
<feature type="transmembrane region" description="Helical" evidence="1">
    <location>
        <begin position="50"/>
        <end position="69"/>
    </location>
</feature>
<evidence type="ECO:0000259" key="2">
    <source>
        <dbReference type="Pfam" id="PF13145"/>
    </source>
</evidence>
<keyword evidence="1" id="KW-0472">Membrane</keyword>
<feature type="domain" description="PpiC" evidence="2">
    <location>
        <begin position="225"/>
        <end position="340"/>
    </location>
</feature>
<dbReference type="GO" id="GO:0003755">
    <property type="term" value="F:peptidyl-prolyl cis-trans isomerase activity"/>
    <property type="evidence" value="ECO:0007669"/>
    <property type="project" value="InterPro"/>
</dbReference>
<dbReference type="STRING" id="99656.SAMN05421659_1301"/>
<keyword evidence="1" id="KW-1133">Transmembrane helix</keyword>
<dbReference type="SUPFAM" id="SSF109998">
    <property type="entry name" value="Triger factor/SurA peptide-binding domain-like"/>
    <property type="match status" value="1"/>
</dbReference>
<gene>
    <name evidence="3" type="ORF">SAMN05421659_1301</name>
</gene>
<dbReference type="EMBL" id="FOJI01000030">
    <property type="protein sequence ID" value="SEW46153.1"/>
    <property type="molecule type" value="Genomic_DNA"/>
</dbReference>
<evidence type="ECO:0000313" key="3">
    <source>
        <dbReference type="EMBL" id="SEW46153.1"/>
    </source>
</evidence>
<dbReference type="InterPro" id="IPR027304">
    <property type="entry name" value="Trigger_fact/SurA_dom_sf"/>
</dbReference>
<dbReference type="AlphaFoldDB" id="A0A1I0RX94"/>
<dbReference type="Pfam" id="PF13145">
    <property type="entry name" value="Rotamase_2"/>
    <property type="match status" value="1"/>
</dbReference>
<evidence type="ECO:0000313" key="4">
    <source>
        <dbReference type="Proteomes" id="UP000199701"/>
    </source>
</evidence>
<name>A0A1I0RX94_9FIRM</name>
<reference evidence="3 4" key="1">
    <citation type="submission" date="2016-10" db="EMBL/GenBank/DDBJ databases">
        <authorList>
            <person name="de Groot N.N."/>
        </authorList>
    </citation>
    <scope>NUCLEOTIDE SEQUENCE [LARGE SCALE GENOMIC DNA]</scope>
    <source>
        <strain evidence="3 4">DSM 9179</strain>
    </source>
</reference>
<accession>A0A1I0RX94</accession>
<protein>
    <submittedName>
        <fullName evidence="3">PPIC-type PPIASE domain-containing protein</fullName>
    </submittedName>
</protein>
<organism evidence="3 4">
    <name type="scientific">[Clostridium] fimetarium</name>
    <dbReference type="NCBI Taxonomy" id="99656"/>
    <lineage>
        <taxon>Bacteria</taxon>
        <taxon>Bacillati</taxon>
        <taxon>Bacillota</taxon>
        <taxon>Clostridia</taxon>
        <taxon>Lachnospirales</taxon>
        <taxon>Lachnospiraceae</taxon>
    </lineage>
</organism>
<dbReference type="OrthoDB" id="9804319at2"/>